<dbReference type="SMART" id="SM00406">
    <property type="entry name" value="IGv"/>
    <property type="match status" value="1"/>
</dbReference>
<accession>K7FNE8</accession>
<dbReference type="FunFam" id="2.60.40.10:FF:002426">
    <property type="entry name" value="Immunoglobulin heavy variable V15-2"/>
    <property type="match status" value="1"/>
</dbReference>
<feature type="chain" id="PRO_5003904400" description="Ig-like domain-containing protein" evidence="4">
    <location>
        <begin position="33"/>
        <end position="143"/>
    </location>
</feature>
<organism evidence="6 7">
    <name type="scientific">Pelodiscus sinensis</name>
    <name type="common">Chinese softshell turtle</name>
    <name type="synonym">Trionyx sinensis</name>
    <dbReference type="NCBI Taxonomy" id="13735"/>
    <lineage>
        <taxon>Eukaryota</taxon>
        <taxon>Metazoa</taxon>
        <taxon>Chordata</taxon>
        <taxon>Craniata</taxon>
        <taxon>Vertebrata</taxon>
        <taxon>Euteleostomi</taxon>
        <taxon>Archelosauria</taxon>
        <taxon>Testudinata</taxon>
        <taxon>Testudines</taxon>
        <taxon>Cryptodira</taxon>
        <taxon>Trionychia</taxon>
        <taxon>Trionychidae</taxon>
        <taxon>Pelodiscus</taxon>
    </lineage>
</organism>
<dbReference type="eggNOG" id="ENOG502SQWC">
    <property type="taxonomic scope" value="Eukaryota"/>
</dbReference>
<dbReference type="EMBL" id="AGCU01152623">
    <property type="status" value="NOT_ANNOTATED_CDS"/>
    <property type="molecule type" value="Genomic_DNA"/>
</dbReference>
<feature type="signal peptide" evidence="4">
    <location>
        <begin position="1"/>
        <end position="32"/>
    </location>
</feature>
<evidence type="ECO:0000256" key="3">
    <source>
        <dbReference type="ARBA" id="ARBA00043265"/>
    </source>
</evidence>
<dbReference type="GO" id="GO:0019814">
    <property type="term" value="C:immunoglobulin complex"/>
    <property type="evidence" value="ECO:0007669"/>
    <property type="project" value="UniProtKB-KW"/>
</dbReference>
<dbReference type="InterPro" id="IPR013783">
    <property type="entry name" value="Ig-like_fold"/>
</dbReference>
<dbReference type="OMA" id="YYWIWIR"/>
<keyword evidence="4" id="KW-0732">Signal</keyword>
<name>K7FNE8_PELSI</name>
<evidence type="ECO:0000313" key="7">
    <source>
        <dbReference type="Proteomes" id="UP000007267"/>
    </source>
</evidence>
<protein>
    <recommendedName>
        <fullName evidence="5">Ig-like domain-containing protein</fullName>
    </recommendedName>
</protein>
<reference evidence="6" key="4">
    <citation type="submission" date="2025-09" db="UniProtKB">
        <authorList>
            <consortium name="Ensembl"/>
        </authorList>
    </citation>
    <scope>IDENTIFICATION</scope>
</reference>
<evidence type="ECO:0000259" key="5">
    <source>
        <dbReference type="PROSITE" id="PS50835"/>
    </source>
</evidence>
<keyword evidence="1" id="KW-0391">Immunity</keyword>
<evidence type="ECO:0000256" key="2">
    <source>
        <dbReference type="ARBA" id="ARBA00023130"/>
    </source>
</evidence>
<keyword evidence="2" id="KW-1064">Adaptive immunity</keyword>
<evidence type="ECO:0000256" key="1">
    <source>
        <dbReference type="ARBA" id="ARBA00022859"/>
    </source>
</evidence>
<dbReference type="AlphaFoldDB" id="K7FNE8"/>
<dbReference type="InterPro" id="IPR013106">
    <property type="entry name" value="Ig_V-set"/>
</dbReference>
<evidence type="ECO:0000313" key="6">
    <source>
        <dbReference type="Ensembl" id="ENSPSIP00000009558.1"/>
    </source>
</evidence>
<dbReference type="InterPro" id="IPR007110">
    <property type="entry name" value="Ig-like_dom"/>
</dbReference>
<dbReference type="InterPro" id="IPR036179">
    <property type="entry name" value="Ig-like_dom_sf"/>
</dbReference>
<dbReference type="PROSITE" id="PS50835">
    <property type="entry name" value="IG_LIKE"/>
    <property type="match status" value="1"/>
</dbReference>
<dbReference type="SMART" id="SM00409">
    <property type="entry name" value="IG"/>
    <property type="match status" value="1"/>
</dbReference>
<keyword evidence="3" id="KW-1280">Immunoglobulin</keyword>
<dbReference type="Ensembl" id="ENSPSIT00000009605.1">
    <property type="protein sequence ID" value="ENSPSIP00000009558.1"/>
    <property type="gene ID" value="ENSPSIG00000008688.1"/>
</dbReference>
<dbReference type="InterPro" id="IPR003599">
    <property type="entry name" value="Ig_sub"/>
</dbReference>
<dbReference type="InterPro" id="IPR050199">
    <property type="entry name" value="IgHV"/>
</dbReference>
<dbReference type="SUPFAM" id="SSF48726">
    <property type="entry name" value="Immunoglobulin"/>
    <property type="match status" value="1"/>
</dbReference>
<sequence length="143" mass="15367">KSLLRGCRCLGTRMEPLLLFLALLATPCCVLAQVQLVQSGPGTVKPGETLTLSCAVSGFSISTQHYSWSWIRQPPGNGLEWVGSVYPYNSGETAYAPSLQSRVTVSGDTAKNQVSLQLRSLTAVDTGTYYCARYTVTRSNAGL</sequence>
<dbReference type="Pfam" id="PF07686">
    <property type="entry name" value="V-set"/>
    <property type="match status" value="1"/>
</dbReference>
<dbReference type="PANTHER" id="PTHR23266">
    <property type="entry name" value="IMMUNOGLOBULIN HEAVY CHAIN"/>
    <property type="match status" value="1"/>
</dbReference>
<dbReference type="GeneTree" id="ENSGT01030000234536"/>
<proteinExistence type="predicted"/>
<reference evidence="7" key="2">
    <citation type="journal article" date="2013" name="Nat. Genet.">
        <title>The draft genomes of soft-shell turtle and green sea turtle yield insights into the development and evolution of the turtle-specific body plan.</title>
        <authorList>
            <person name="Wang Z."/>
            <person name="Pascual-Anaya J."/>
            <person name="Zadissa A."/>
            <person name="Li W."/>
            <person name="Niimura Y."/>
            <person name="Huang Z."/>
            <person name="Li C."/>
            <person name="White S."/>
            <person name="Xiong Z."/>
            <person name="Fang D."/>
            <person name="Wang B."/>
            <person name="Ming Y."/>
            <person name="Chen Y."/>
            <person name="Zheng Y."/>
            <person name="Kuraku S."/>
            <person name="Pignatelli M."/>
            <person name="Herrero J."/>
            <person name="Beal K."/>
            <person name="Nozawa M."/>
            <person name="Li Q."/>
            <person name="Wang J."/>
            <person name="Zhang H."/>
            <person name="Yu L."/>
            <person name="Shigenobu S."/>
            <person name="Wang J."/>
            <person name="Liu J."/>
            <person name="Flicek P."/>
            <person name="Searle S."/>
            <person name="Wang J."/>
            <person name="Kuratani S."/>
            <person name="Yin Y."/>
            <person name="Aken B."/>
            <person name="Zhang G."/>
            <person name="Irie N."/>
        </authorList>
    </citation>
    <scope>NUCLEOTIDE SEQUENCE [LARGE SCALE GENOMIC DNA]</scope>
    <source>
        <strain evidence="7">Daiwa-1</strain>
    </source>
</reference>
<evidence type="ECO:0000256" key="4">
    <source>
        <dbReference type="SAM" id="SignalP"/>
    </source>
</evidence>
<reference evidence="6" key="3">
    <citation type="submission" date="2025-08" db="UniProtKB">
        <authorList>
            <consortium name="Ensembl"/>
        </authorList>
    </citation>
    <scope>IDENTIFICATION</scope>
</reference>
<dbReference type="HOGENOM" id="CLU_077975_5_0_1"/>
<keyword evidence="7" id="KW-1185">Reference proteome</keyword>
<dbReference type="Proteomes" id="UP000007267">
    <property type="component" value="Unassembled WGS sequence"/>
</dbReference>
<feature type="domain" description="Ig-like" evidence="5">
    <location>
        <begin position="27"/>
        <end position="143"/>
    </location>
</feature>
<dbReference type="GO" id="GO:0005576">
    <property type="term" value="C:extracellular region"/>
    <property type="evidence" value="ECO:0007669"/>
    <property type="project" value="UniProtKB-ARBA"/>
</dbReference>
<dbReference type="Gene3D" id="2.60.40.10">
    <property type="entry name" value="Immunoglobulins"/>
    <property type="match status" value="1"/>
</dbReference>
<dbReference type="GO" id="GO:0002250">
    <property type="term" value="P:adaptive immune response"/>
    <property type="evidence" value="ECO:0007669"/>
    <property type="project" value="UniProtKB-KW"/>
</dbReference>
<reference evidence="7" key="1">
    <citation type="submission" date="2011-10" db="EMBL/GenBank/DDBJ databases">
        <authorList>
            <consortium name="Soft-shell Turtle Genome Consortium"/>
        </authorList>
    </citation>
    <scope>NUCLEOTIDE SEQUENCE [LARGE SCALE GENOMIC DNA]</scope>
    <source>
        <strain evidence="7">Daiwa-1</strain>
    </source>
</reference>